<gene>
    <name evidence="2" type="ORF">UFOPK1358_01593</name>
</gene>
<dbReference type="EMBL" id="CAEZSF010000189">
    <property type="protein sequence ID" value="CAB4550471.1"/>
    <property type="molecule type" value="Genomic_DNA"/>
</dbReference>
<feature type="transmembrane region" description="Helical" evidence="1">
    <location>
        <begin position="29"/>
        <end position="52"/>
    </location>
</feature>
<evidence type="ECO:0000313" key="2">
    <source>
        <dbReference type="EMBL" id="CAB4550471.1"/>
    </source>
</evidence>
<reference evidence="2" key="1">
    <citation type="submission" date="2020-05" db="EMBL/GenBank/DDBJ databases">
        <authorList>
            <person name="Chiriac C."/>
            <person name="Salcher M."/>
            <person name="Ghai R."/>
            <person name="Kavagutti S V."/>
        </authorList>
    </citation>
    <scope>NUCLEOTIDE SEQUENCE</scope>
</reference>
<keyword evidence="1" id="KW-0472">Membrane</keyword>
<accession>A0A6J6CGD2</accession>
<evidence type="ECO:0000256" key="1">
    <source>
        <dbReference type="SAM" id="Phobius"/>
    </source>
</evidence>
<dbReference type="AlphaFoldDB" id="A0A6J6CGD2"/>
<protein>
    <submittedName>
        <fullName evidence="2">Unannotated protein</fullName>
    </submittedName>
</protein>
<proteinExistence type="predicted"/>
<name>A0A6J6CGD2_9ZZZZ</name>
<organism evidence="2">
    <name type="scientific">freshwater metagenome</name>
    <dbReference type="NCBI Taxonomy" id="449393"/>
    <lineage>
        <taxon>unclassified sequences</taxon>
        <taxon>metagenomes</taxon>
        <taxon>ecological metagenomes</taxon>
    </lineage>
</organism>
<feature type="transmembrane region" description="Helical" evidence="1">
    <location>
        <begin position="64"/>
        <end position="83"/>
    </location>
</feature>
<keyword evidence="1" id="KW-1133">Transmembrane helix</keyword>
<keyword evidence="1" id="KW-0812">Transmembrane</keyword>
<sequence>MGCIIAVLMFLSPRFVLFCMQVFSDRLAIAFNSFFIGFAGFVFLPYTTVLYAICYAPGQGVSGIGWLLVIFGFILDMGSWFGGGQQAKQRQNSTSAA</sequence>